<dbReference type="RefSeq" id="WP_345736606.1">
    <property type="nucleotide sequence ID" value="NZ_BAABIA010000004.1"/>
</dbReference>
<keyword evidence="1" id="KW-0472">Membrane</keyword>
<proteinExistence type="predicted"/>
<dbReference type="Proteomes" id="UP001499852">
    <property type="component" value="Unassembled WGS sequence"/>
</dbReference>
<organism evidence="2 3">
    <name type="scientific">Prosthecobacter algae</name>
    <dbReference type="NCBI Taxonomy" id="1144682"/>
    <lineage>
        <taxon>Bacteria</taxon>
        <taxon>Pseudomonadati</taxon>
        <taxon>Verrucomicrobiota</taxon>
        <taxon>Verrucomicrobiia</taxon>
        <taxon>Verrucomicrobiales</taxon>
        <taxon>Verrucomicrobiaceae</taxon>
        <taxon>Prosthecobacter</taxon>
    </lineage>
</organism>
<evidence type="ECO:0000256" key="1">
    <source>
        <dbReference type="SAM" id="Phobius"/>
    </source>
</evidence>
<reference evidence="3" key="1">
    <citation type="journal article" date="2019" name="Int. J. Syst. Evol. Microbiol.">
        <title>The Global Catalogue of Microorganisms (GCM) 10K type strain sequencing project: providing services to taxonomists for standard genome sequencing and annotation.</title>
        <authorList>
            <consortium name="The Broad Institute Genomics Platform"/>
            <consortium name="The Broad Institute Genome Sequencing Center for Infectious Disease"/>
            <person name="Wu L."/>
            <person name="Ma J."/>
        </authorList>
    </citation>
    <scope>NUCLEOTIDE SEQUENCE [LARGE SCALE GENOMIC DNA]</scope>
    <source>
        <strain evidence="3">JCM 18053</strain>
    </source>
</reference>
<evidence type="ECO:0000313" key="2">
    <source>
        <dbReference type="EMBL" id="GAA5140812.1"/>
    </source>
</evidence>
<accession>A0ABP9P832</accession>
<name>A0ABP9P832_9BACT</name>
<dbReference type="EMBL" id="BAABIA010000004">
    <property type="protein sequence ID" value="GAA5140812.1"/>
    <property type="molecule type" value="Genomic_DNA"/>
</dbReference>
<keyword evidence="1" id="KW-0812">Transmembrane</keyword>
<keyword evidence="3" id="KW-1185">Reference proteome</keyword>
<evidence type="ECO:0000313" key="3">
    <source>
        <dbReference type="Proteomes" id="UP001499852"/>
    </source>
</evidence>
<gene>
    <name evidence="2" type="ORF">GCM10023213_23970</name>
</gene>
<protein>
    <submittedName>
        <fullName evidence="2">Uncharacterized protein</fullName>
    </submittedName>
</protein>
<comment type="caution">
    <text evidence="2">The sequence shown here is derived from an EMBL/GenBank/DDBJ whole genome shotgun (WGS) entry which is preliminary data.</text>
</comment>
<feature type="transmembrane region" description="Helical" evidence="1">
    <location>
        <begin position="15"/>
        <end position="41"/>
    </location>
</feature>
<sequence>MNENEPEKPKRRWGWLQWSVVLVVLGLLACFVISVGCNLWVKRDQMRAANSPRDILGLLLTYASEYNGYFPDHGKDLAKFTSNEAFRSFFKEGLLGSTAADETEFVSSEMIFGCPESRFNPDQQIGMPPDYAEALTPGENHWMMIAGLNNLSPAHYPLVMENSIEASWPPHWLPSSSKLSWLVSIIRGILPPRGRSWQGDTIIIGFCDASVRTVILERKNNQLHLPATILKPEGKEPLPTLKILDVEVPEIRQ</sequence>
<keyword evidence="1" id="KW-1133">Transmembrane helix</keyword>